<keyword evidence="2" id="KW-1003">Cell membrane</keyword>
<dbReference type="GO" id="GO:0005886">
    <property type="term" value="C:plasma membrane"/>
    <property type="evidence" value="ECO:0007669"/>
    <property type="project" value="UniProtKB-SubCell"/>
</dbReference>
<accession>A0A918K0V3</accession>
<proteinExistence type="predicted"/>
<dbReference type="PIRSF" id="PIRSF006324">
    <property type="entry name" value="LeuE"/>
    <property type="match status" value="1"/>
</dbReference>
<evidence type="ECO:0000256" key="5">
    <source>
        <dbReference type="ARBA" id="ARBA00023136"/>
    </source>
</evidence>
<evidence type="ECO:0000256" key="4">
    <source>
        <dbReference type="ARBA" id="ARBA00022989"/>
    </source>
</evidence>
<keyword evidence="3 6" id="KW-0812">Transmembrane</keyword>
<evidence type="ECO:0000256" key="2">
    <source>
        <dbReference type="ARBA" id="ARBA00022475"/>
    </source>
</evidence>
<keyword evidence="4 6" id="KW-1133">Transmembrane helix</keyword>
<dbReference type="PANTHER" id="PTHR30086">
    <property type="entry name" value="ARGININE EXPORTER PROTEIN ARGO"/>
    <property type="match status" value="1"/>
</dbReference>
<evidence type="ECO:0000313" key="8">
    <source>
        <dbReference type="Proteomes" id="UP000626148"/>
    </source>
</evidence>
<sequence>MFDAQTMAFLAVAAALAITPGADTLLVIKNSVRAGSRAGWATTWGILAGVMAHALLSALGLSVILAQSDRLFFVIKSLGAVYLVWLGCKALWQSSRPLPHADPNSVQLPATAAFREGLLTNVLNPKVAIFYIAFLPQFISVGDPVLAKSILLASIHNGFSLIWLGGLVWALSRGQHWFQRSGVQKALARVSGTLLVGMGVKLFLTER</sequence>
<evidence type="ECO:0000313" key="7">
    <source>
        <dbReference type="EMBL" id="GGX40171.1"/>
    </source>
</evidence>
<dbReference type="EMBL" id="BMXR01000001">
    <property type="protein sequence ID" value="GGX40171.1"/>
    <property type="molecule type" value="Genomic_DNA"/>
</dbReference>
<dbReference type="Proteomes" id="UP000626148">
    <property type="component" value="Unassembled WGS sequence"/>
</dbReference>
<evidence type="ECO:0000256" key="1">
    <source>
        <dbReference type="ARBA" id="ARBA00004651"/>
    </source>
</evidence>
<dbReference type="RefSeq" id="WP_189606768.1">
    <property type="nucleotide sequence ID" value="NZ_BMXR01000001.1"/>
</dbReference>
<name>A0A918K0V3_9GAMM</name>
<dbReference type="PANTHER" id="PTHR30086:SF20">
    <property type="entry name" value="ARGININE EXPORTER PROTEIN ARGO-RELATED"/>
    <property type="match status" value="1"/>
</dbReference>
<reference evidence="7" key="2">
    <citation type="submission" date="2020-09" db="EMBL/GenBank/DDBJ databases">
        <authorList>
            <person name="Sun Q."/>
            <person name="Kim S."/>
        </authorList>
    </citation>
    <scope>NUCLEOTIDE SEQUENCE</scope>
    <source>
        <strain evidence="7">KCTC 22169</strain>
    </source>
</reference>
<dbReference type="AlphaFoldDB" id="A0A918K0V3"/>
<evidence type="ECO:0000256" key="3">
    <source>
        <dbReference type="ARBA" id="ARBA00022692"/>
    </source>
</evidence>
<dbReference type="GO" id="GO:0015171">
    <property type="term" value="F:amino acid transmembrane transporter activity"/>
    <property type="evidence" value="ECO:0007669"/>
    <property type="project" value="TreeGrafter"/>
</dbReference>
<dbReference type="Pfam" id="PF01810">
    <property type="entry name" value="LysE"/>
    <property type="match status" value="1"/>
</dbReference>
<gene>
    <name evidence="7" type="ORF">GCM10007392_03540</name>
</gene>
<organism evidence="7 8">
    <name type="scientific">Saccharospirillum salsuginis</name>
    <dbReference type="NCBI Taxonomy" id="418750"/>
    <lineage>
        <taxon>Bacteria</taxon>
        <taxon>Pseudomonadati</taxon>
        <taxon>Pseudomonadota</taxon>
        <taxon>Gammaproteobacteria</taxon>
        <taxon>Oceanospirillales</taxon>
        <taxon>Saccharospirillaceae</taxon>
        <taxon>Saccharospirillum</taxon>
    </lineage>
</organism>
<evidence type="ECO:0000256" key="6">
    <source>
        <dbReference type="SAM" id="Phobius"/>
    </source>
</evidence>
<dbReference type="InterPro" id="IPR001123">
    <property type="entry name" value="LeuE-type"/>
</dbReference>
<reference evidence="7" key="1">
    <citation type="journal article" date="2014" name="Int. J. Syst. Evol. Microbiol.">
        <title>Complete genome sequence of Corynebacterium casei LMG S-19264T (=DSM 44701T), isolated from a smear-ripened cheese.</title>
        <authorList>
            <consortium name="US DOE Joint Genome Institute (JGI-PGF)"/>
            <person name="Walter F."/>
            <person name="Albersmeier A."/>
            <person name="Kalinowski J."/>
            <person name="Ruckert C."/>
        </authorList>
    </citation>
    <scope>NUCLEOTIDE SEQUENCE</scope>
    <source>
        <strain evidence="7">KCTC 22169</strain>
    </source>
</reference>
<comment type="subcellular location">
    <subcellularLocation>
        <location evidence="1">Cell membrane</location>
        <topology evidence="1">Multi-pass membrane protein</topology>
    </subcellularLocation>
</comment>
<keyword evidence="8" id="KW-1185">Reference proteome</keyword>
<comment type="caution">
    <text evidence="7">The sequence shown here is derived from an EMBL/GenBank/DDBJ whole genome shotgun (WGS) entry which is preliminary data.</text>
</comment>
<feature type="transmembrane region" description="Helical" evidence="6">
    <location>
        <begin position="151"/>
        <end position="171"/>
    </location>
</feature>
<keyword evidence="5 6" id="KW-0472">Membrane</keyword>
<protein>
    <submittedName>
        <fullName evidence="7">Threonine transporter RhtB</fullName>
    </submittedName>
</protein>
<feature type="transmembrane region" description="Helical" evidence="6">
    <location>
        <begin position="40"/>
        <end position="64"/>
    </location>
</feature>
<feature type="transmembrane region" description="Helical" evidence="6">
    <location>
        <begin position="128"/>
        <end position="146"/>
    </location>
</feature>